<evidence type="ECO:0000313" key="1">
    <source>
        <dbReference type="EMBL" id="TCC93555.1"/>
    </source>
</evidence>
<gene>
    <name evidence="1" type="ORF">EZ428_01940</name>
</gene>
<reference evidence="1 2" key="1">
    <citation type="submission" date="2019-02" db="EMBL/GenBank/DDBJ databases">
        <title>Pedobacter sp. RP-1-13 sp. nov., isolated from Arctic soil.</title>
        <authorList>
            <person name="Dahal R.H."/>
        </authorList>
    </citation>
    <scope>NUCLEOTIDE SEQUENCE [LARGE SCALE GENOMIC DNA]</scope>
    <source>
        <strain evidence="1 2">RP-1-13</strain>
    </source>
</reference>
<proteinExistence type="predicted"/>
<dbReference type="InterPro" id="IPR019734">
    <property type="entry name" value="TPR_rpt"/>
</dbReference>
<dbReference type="AlphaFoldDB" id="A0A4R0N1K4"/>
<dbReference type="EMBL" id="SJSK01000001">
    <property type="protein sequence ID" value="TCC93555.1"/>
    <property type="molecule type" value="Genomic_DNA"/>
</dbReference>
<dbReference type="SMART" id="SM00028">
    <property type="entry name" value="TPR"/>
    <property type="match status" value="2"/>
</dbReference>
<dbReference type="Pfam" id="PF13181">
    <property type="entry name" value="TPR_8"/>
    <property type="match status" value="1"/>
</dbReference>
<dbReference type="OrthoDB" id="1490552at2"/>
<dbReference type="InterPro" id="IPR011990">
    <property type="entry name" value="TPR-like_helical_dom_sf"/>
</dbReference>
<dbReference type="Proteomes" id="UP000292884">
    <property type="component" value="Unassembled WGS sequence"/>
</dbReference>
<name>A0A4R0N1K4_9SPHI</name>
<evidence type="ECO:0000313" key="2">
    <source>
        <dbReference type="Proteomes" id="UP000292884"/>
    </source>
</evidence>
<sequence>MLNNIRSKQVILIIAILLLGGFLFTRDVKGLVKPKDEAGQIPTNGQATASSTPQITIEEVSTTAKNLVSSATAKEIIALENSYKSASEGDKITNAKTLAQKWDDVEQSVPSAMYLEVVANNEGTLSNWLDAGTRFLKAFDNTQDSLIQPAMLQKANNAFTKALAIDTSSNDAKTGLGITIVNGLGAPMSGIAMLLEVVKKDPKNLKANMNLGMFAIKSGQFDKAIIRFNDIISNIKATPDAYFYLATAYENLGKNTEAIDAYLNSKKLAANPTLSGFIDKKVAELKNKR</sequence>
<accession>A0A4R0N1K4</accession>
<protein>
    <submittedName>
        <fullName evidence="1">Uncharacterized protein</fullName>
    </submittedName>
</protein>
<dbReference type="Gene3D" id="1.25.40.10">
    <property type="entry name" value="Tetratricopeptide repeat domain"/>
    <property type="match status" value="1"/>
</dbReference>
<comment type="caution">
    <text evidence="1">The sequence shown here is derived from an EMBL/GenBank/DDBJ whole genome shotgun (WGS) entry which is preliminary data.</text>
</comment>
<keyword evidence="2" id="KW-1185">Reference proteome</keyword>
<dbReference type="RefSeq" id="WP_131551421.1">
    <property type="nucleotide sequence ID" value="NZ_SJSK01000001.1"/>
</dbReference>
<dbReference type="SUPFAM" id="SSF48452">
    <property type="entry name" value="TPR-like"/>
    <property type="match status" value="1"/>
</dbReference>
<organism evidence="1 2">
    <name type="scientific">Pedobacter frigiditerrae</name>
    <dbReference type="NCBI Taxonomy" id="2530452"/>
    <lineage>
        <taxon>Bacteria</taxon>
        <taxon>Pseudomonadati</taxon>
        <taxon>Bacteroidota</taxon>
        <taxon>Sphingobacteriia</taxon>
        <taxon>Sphingobacteriales</taxon>
        <taxon>Sphingobacteriaceae</taxon>
        <taxon>Pedobacter</taxon>
    </lineage>
</organism>